<feature type="compositionally biased region" description="Low complexity" evidence="1">
    <location>
        <begin position="9"/>
        <end position="34"/>
    </location>
</feature>
<dbReference type="Gramene" id="MELO3C032912.2.1">
    <property type="protein sequence ID" value="MELO3C032912.2.1"/>
    <property type="gene ID" value="MELO3C032912.2"/>
</dbReference>
<sequence>MNGGTLRISTSSTRSRNPSPSNALRTSDLSSSVTSTTPFGFGVSSSSIWISTTFALLKTFAVSSVSPFVLRGK</sequence>
<protein>
    <submittedName>
        <fullName evidence="3">Uncharacterized protein</fullName>
    </submittedName>
</protein>
<dbReference type="AlphaFoldDB" id="A0A9I9EFV9"/>
<feature type="region of interest" description="Disordered" evidence="1">
    <location>
        <begin position="1"/>
        <end position="34"/>
    </location>
</feature>
<organism evidence="3">
    <name type="scientific">Cucumis melo</name>
    <name type="common">Muskmelon</name>
    <dbReference type="NCBI Taxonomy" id="3656"/>
    <lineage>
        <taxon>Eukaryota</taxon>
        <taxon>Viridiplantae</taxon>
        <taxon>Streptophyta</taxon>
        <taxon>Embryophyta</taxon>
        <taxon>Tracheophyta</taxon>
        <taxon>Spermatophyta</taxon>
        <taxon>Magnoliopsida</taxon>
        <taxon>eudicotyledons</taxon>
        <taxon>Gunneridae</taxon>
        <taxon>Pentapetalae</taxon>
        <taxon>rosids</taxon>
        <taxon>fabids</taxon>
        <taxon>Cucurbitales</taxon>
        <taxon>Cucurbitaceae</taxon>
        <taxon>Benincaseae</taxon>
        <taxon>Cucumis</taxon>
    </lineage>
</organism>
<evidence type="ECO:0000256" key="1">
    <source>
        <dbReference type="SAM" id="MobiDB-lite"/>
    </source>
</evidence>
<keyword evidence="2" id="KW-0472">Membrane</keyword>
<keyword evidence="2" id="KW-1133">Transmembrane helix</keyword>
<name>A0A9I9EFV9_CUCME</name>
<evidence type="ECO:0000313" key="3">
    <source>
        <dbReference type="EnsemblPlants" id="MELO3C032912.2.1"/>
    </source>
</evidence>
<proteinExistence type="predicted"/>
<evidence type="ECO:0000256" key="2">
    <source>
        <dbReference type="SAM" id="Phobius"/>
    </source>
</evidence>
<dbReference type="EnsemblPlants" id="MELO3C032912.2.1">
    <property type="protein sequence ID" value="MELO3C032912.2.1"/>
    <property type="gene ID" value="MELO3C032912.2"/>
</dbReference>
<keyword evidence="2" id="KW-0812">Transmembrane</keyword>
<feature type="transmembrane region" description="Helical" evidence="2">
    <location>
        <begin position="48"/>
        <end position="70"/>
    </location>
</feature>
<accession>A0A9I9EFV9</accession>
<reference evidence="3" key="1">
    <citation type="submission" date="2023-03" db="UniProtKB">
        <authorList>
            <consortium name="EnsemblPlants"/>
        </authorList>
    </citation>
    <scope>IDENTIFICATION</scope>
</reference>